<keyword evidence="6" id="KW-0675">Receptor</keyword>
<dbReference type="Gene3D" id="1.10.287.70">
    <property type="match status" value="1"/>
</dbReference>
<dbReference type="SUPFAM" id="SSF53850">
    <property type="entry name" value="Periplasmic binding protein-like II"/>
    <property type="match status" value="1"/>
</dbReference>
<evidence type="ECO:0000256" key="4">
    <source>
        <dbReference type="ARBA" id="ARBA00022989"/>
    </source>
</evidence>
<gene>
    <name evidence="9" type="ORF">Cfor_05827</name>
</gene>
<keyword evidence="10" id="KW-1185">Reference proteome</keyword>
<evidence type="ECO:0000256" key="5">
    <source>
        <dbReference type="ARBA" id="ARBA00023136"/>
    </source>
</evidence>
<evidence type="ECO:0000313" key="10">
    <source>
        <dbReference type="Proteomes" id="UP000502823"/>
    </source>
</evidence>
<dbReference type="FunCoup" id="A0A6L2Q736">
    <property type="interactions" value="11"/>
</dbReference>
<accession>A0A6L2Q736</accession>
<keyword evidence="7" id="KW-0325">Glycoprotein</keyword>
<evidence type="ECO:0008006" key="11">
    <source>
        <dbReference type="Google" id="ProtNLM"/>
    </source>
</evidence>
<evidence type="ECO:0000256" key="7">
    <source>
        <dbReference type="ARBA" id="ARBA00023180"/>
    </source>
</evidence>
<evidence type="ECO:0000256" key="6">
    <source>
        <dbReference type="ARBA" id="ARBA00023170"/>
    </source>
</evidence>
<dbReference type="PANTHER" id="PTHR42643:SF30">
    <property type="entry name" value="IONOTROPIC RECEPTOR 40A-RELATED"/>
    <property type="match status" value="1"/>
</dbReference>
<keyword evidence="2" id="KW-1003">Cell membrane</keyword>
<evidence type="ECO:0000313" key="9">
    <source>
        <dbReference type="EMBL" id="GFG39322.1"/>
    </source>
</evidence>
<dbReference type="EMBL" id="BLKM01000897">
    <property type="protein sequence ID" value="GFG39322.1"/>
    <property type="molecule type" value="Genomic_DNA"/>
</dbReference>
<dbReference type="InParanoid" id="A0A6L2Q736"/>
<dbReference type="InterPro" id="IPR052192">
    <property type="entry name" value="Insect_Ionotropic_Sensory_Rcpt"/>
</dbReference>
<evidence type="ECO:0000256" key="3">
    <source>
        <dbReference type="ARBA" id="ARBA00022692"/>
    </source>
</evidence>
<keyword evidence="4 8" id="KW-1133">Transmembrane helix</keyword>
<reference evidence="10" key="1">
    <citation type="submission" date="2020-01" db="EMBL/GenBank/DDBJ databases">
        <title>Draft genome sequence of the Termite Coptotermes fromosanus.</title>
        <authorList>
            <person name="Itakura S."/>
            <person name="Yosikawa Y."/>
            <person name="Umezawa K."/>
        </authorList>
    </citation>
    <scope>NUCLEOTIDE SEQUENCE [LARGE SCALE GENOMIC DNA]</scope>
</reference>
<dbReference type="Gene3D" id="3.40.190.10">
    <property type="entry name" value="Periplasmic binding protein-like II"/>
    <property type="match status" value="1"/>
</dbReference>
<evidence type="ECO:0000256" key="8">
    <source>
        <dbReference type="SAM" id="Phobius"/>
    </source>
</evidence>
<keyword evidence="5 8" id="KW-0472">Membrane</keyword>
<dbReference type="OrthoDB" id="6506757at2759"/>
<name>A0A6L2Q736_COPFO</name>
<feature type="transmembrane region" description="Helical" evidence="8">
    <location>
        <begin position="376"/>
        <end position="396"/>
    </location>
</feature>
<protein>
    <recommendedName>
        <fullName evidence="11">Ionotropic glutamate receptor C-terminal domain-containing protein</fullName>
    </recommendedName>
</protein>
<dbReference type="PANTHER" id="PTHR42643">
    <property type="entry name" value="IONOTROPIC RECEPTOR 20A-RELATED"/>
    <property type="match status" value="1"/>
</dbReference>
<proteinExistence type="predicted"/>
<keyword evidence="3 8" id="KW-0812">Transmembrane</keyword>
<dbReference type="Proteomes" id="UP000502823">
    <property type="component" value="Unassembled WGS sequence"/>
</dbReference>
<organism evidence="9 10">
    <name type="scientific">Coptotermes formosanus</name>
    <name type="common">Formosan subterranean termite</name>
    <dbReference type="NCBI Taxonomy" id="36987"/>
    <lineage>
        <taxon>Eukaryota</taxon>
        <taxon>Metazoa</taxon>
        <taxon>Ecdysozoa</taxon>
        <taxon>Arthropoda</taxon>
        <taxon>Hexapoda</taxon>
        <taxon>Insecta</taxon>
        <taxon>Pterygota</taxon>
        <taxon>Neoptera</taxon>
        <taxon>Polyneoptera</taxon>
        <taxon>Dictyoptera</taxon>
        <taxon>Blattodea</taxon>
        <taxon>Blattoidea</taxon>
        <taxon>Termitoidae</taxon>
        <taxon>Rhinotermitidae</taxon>
        <taxon>Coptotermes</taxon>
    </lineage>
</organism>
<sequence>MTDIQHLVTCLKTISNKHFTPGSTTVLFSSSRMEDNSSVTLAPSTINDLESHLILELNDVPLGPSVVFRHPKENTVGSFDQEVQELYRNYIILVYVEKESEVIEELGEKLYLLSNEASWNPRARFVVSVTMTSKVYNCQTTAKILLDELRSFKIFNVIVIIKSPQTQTSGREAGTFRNIQDKNLEIYTWFPYQHQDRCSTIHDVILLDIWLMEGNGRFKNNVNLFPDKVTYNLNKCPITAATFPIDFVVGPYTYIQTNDSTTSQSPYLTYDSGIELRFIKLVAERLNLTLRFLLPPPNNEKWGNLTEEGKLTGLLGQVVLGKADIGFGAWPLHLQLITIMDATKTYYRDDWLWWVPCAKKVPRWKSISMVFLPETWIILFLSIISAVLVILGLVTCEPTEGRTYRNCVNCASSVWATVLGVSTPYMPRTTPIRIFLVSWIWYCLAINVIFQTLLTTFLIEPGLQHQMNSIEEILTSKVKYGYNEWFDIFVRDSADEISKTILHDRMVCNEGNKPPCLDWTAYHSNFSILCSKTLVSYLLTREYVDRNGKPLICQAGGLFFPLNYVTYMEKWNPLLNRFNDMITRILESGIDGNWFESGLHMQRVYAGVTGRKTATAEYSHISLEHAQGIFAVLVPGLLLSVVIFFIELSYHKILRITRGKC</sequence>
<evidence type="ECO:0000256" key="1">
    <source>
        <dbReference type="ARBA" id="ARBA00004651"/>
    </source>
</evidence>
<dbReference type="GO" id="GO:0005886">
    <property type="term" value="C:plasma membrane"/>
    <property type="evidence" value="ECO:0007669"/>
    <property type="project" value="UniProtKB-SubCell"/>
</dbReference>
<feature type="transmembrane region" description="Helical" evidence="8">
    <location>
        <begin position="628"/>
        <end position="650"/>
    </location>
</feature>
<comment type="caution">
    <text evidence="9">The sequence shown here is derived from an EMBL/GenBank/DDBJ whole genome shotgun (WGS) entry which is preliminary data.</text>
</comment>
<dbReference type="AlphaFoldDB" id="A0A6L2Q736"/>
<evidence type="ECO:0000256" key="2">
    <source>
        <dbReference type="ARBA" id="ARBA00022475"/>
    </source>
</evidence>
<feature type="transmembrane region" description="Helical" evidence="8">
    <location>
        <begin position="439"/>
        <end position="459"/>
    </location>
</feature>
<comment type="subcellular location">
    <subcellularLocation>
        <location evidence="1">Cell membrane</location>
        <topology evidence="1">Multi-pass membrane protein</topology>
    </subcellularLocation>
</comment>